<dbReference type="InterPro" id="IPR005907">
    <property type="entry name" value="G1P_thy_trans_s"/>
</dbReference>
<dbReference type="Proteomes" id="UP000628017">
    <property type="component" value="Unassembled WGS sequence"/>
</dbReference>
<accession>A0A916R2T1</accession>
<gene>
    <name evidence="11" type="primary">rfbA</name>
    <name evidence="11" type="ORF">GCM10011498_33670</name>
</gene>
<comment type="function">
    <text evidence="9">Catalyzes the formation of dTDP-glucose, from dTTP and glucose 1-phosphate, as well as its pyrophosphorolysis.</text>
</comment>
<evidence type="ECO:0000256" key="7">
    <source>
        <dbReference type="ARBA" id="ARBA00022842"/>
    </source>
</evidence>
<evidence type="ECO:0000313" key="11">
    <source>
        <dbReference type="EMBL" id="GGA29735.1"/>
    </source>
</evidence>
<dbReference type="Gene3D" id="3.90.550.10">
    <property type="entry name" value="Spore Coat Polysaccharide Biosynthesis Protein SpsA, Chain A"/>
    <property type="match status" value="1"/>
</dbReference>
<evidence type="ECO:0000256" key="9">
    <source>
        <dbReference type="RuleBase" id="RU003706"/>
    </source>
</evidence>
<comment type="similarity">
    <text evidence="2 9">Belongs to the glucose-1-phosphate thymidylyltransferase family.</text>
</comment>
<reference evidence="11" key="2">
    <citation type="submission" date="2020-09" db="EMBL/GenBank/DDBJ databases">
        <authorList>
            <person name="Sun Q."/>
            <person name="Zhou Y."/>
        </authorList>
    </citation>
    <scope>NUCLEOTIDE SEQUENCE</scope>
    <source>
        <strain evidence="11">CGMCC 1.15880</strain>
    </source>
</reference>
<dbReference type="EC" id="2.7.7.24" evidence="3 9"/>
<keyword evidence="12" id="KW-1185">Reference proteome</keyword>
<keyword evidence="7 9" id="KW-0460">Magnesium</keyword>
<dbReference type="EMBL" id="BMKA01000006">
    <property type="protein sequence ID" value="GGA29735.1"/>
    <property type="molecule type" value="Genomic_DNA"/>
</dbReference>
<dbReference type="InterPro" id="IPR029044">
    <property type="entry name" value="Nucleotide-diphossugar_trans"/>
</dbReference>
<organism evidence="11 12">
    <name type="scientific">Neptunicoccus cionae</name>
    <dbReference type="NCBI Taxonomy" id="2035344"/>
    <lineage>
        <taxon>Bacteria</taxon>
        <taxon>Pseudomonadati</taxon>
        <taxon>Pseudomonadota</taxon>
        <taxon>Alphaproteobacteria</taxon>
        <taxon>Rhodobacterales</taxon>
        <taxon>Paracoccaceae</taxon>
        <taxon>Neptunicoccus</taxon>
    </lineage>
</organism>
<proteinExistence type="inferred from homology"/>
<evidence type="ECO:0000256" key="6">
    <source>
        <dbReference type="ARBA" id="ARBA00022723"/>
    </source>
</evidence>
<keyword evidence="5 9" id="KW-0548">Nucleotidyltransferase</keyword>
<dbReference type="PANTHER" id="PTHR43532">
    <property type="entry name" value="GLUCOSE-1-PHOSPHATE THYMIDYLYLTRANSFERASE"/>
    <property type="match status" value="1"/>
</dbReference>
<dbReference type="PANTHER" id="PTHR43532:SF1">
    <property type="entry name" value="GLUCOSE-1-PHOSPHATE THYMIDYLYLTRANSFERASE 1"/>
    <property type="match status" value="1"/>
</dbReference>
<dbReference type="SUPFAM" id="SSF53448">
    <property type="entry name" value="Nucleotide-diphospho-sugar transferases"/>
    <property type="match status" value="1"/>
</dbReference>
<keyword evidence="6 9" id="KW-0479">Metal-binding</keyword>
<name>A0A916R2T1_9RHOB</name>
<comment type="caution">
    <text evidence="11">The sequence shown here is derived from an EMBL/GenBank/DDBJ whole genome shotgun (WGS) entry which is preliminary data.</text>
</comment>
<sequence length="289" mass="31434">MSTRKGLILAGGTGSRLWPITQGLSKQLMPIYDKPMIYYPLSVLMLTGIRDIGIITTPQDQVQFQNLLGDGSQWGITITWLVQPNPEGLAQAYLIAEEFLAGESSAMVLGDNIFFGHGLPELLASADTQTAGGTVFGYRVADPERYGVVGMDGDGKVTKIIEKPEVPPSNYAVTGLYFLDGTAPERARSIQPSARGELEIVTLLESYLNEDALTVERMGRGYAWLDTGTHGSLLDAGNFVRTLQSRQGMQTGCPEEIAYEAGWIDDAALRVLAERYAKTGYGDYLRGLL</sequence>
<evidence type="ECO:0000256" key="4">
    <source>
        <dbReference type="ARBA" id="ARBA00022679"/>
    </source>
</evidence>
<evidence type="ECO:0000259" key="10">
    <source>
        <dbReference type="Pfam" id="PF00483"/>
    </source>
</evidence>
<dbReference type="Pfam" id="PF00483">
    <property type="entry name" value="NTP_transferase"/>
    <property type="match status" value="1"/>
</dbReference>
<dbReference type="InterPro" id="IPR005835">
    <property type="entry name" value="NTP_transferase_dom"/>
</dbReference>
<evidence type="ECO:0000256" key="2">
    <source>
        <dbReference type="ARBA" id="ARBA00010480"/>
    </source>
</evidence>
<feature type="domain" description="Nucleotidyl transferase" evidence="10">
    <location>
        <begin position="5"/>
        <end position="240"/>
    </location>
</feature>
<protein>
    <recommendedName>
        <fullName evidence="3 9">Glucose-1-phosphate thymidylyltransferase</fullName>
        <ecNumber evidence="3 9">2.7.7.24</ecNumber>
    </recommendedName>
</protein>
<dbReference type="RefSeq" id="WP_188678103.1">
    <property type="nucleotide sequence ID" value="NZ_BMKA01000006.1"/>
</dbReference>
<keyword evidence="4 9" id="KW-0808">Transferase</keyword>
<dbReference type="AlphaFoldDB" id="A0A916R2T1"/>
<evidence type="ECO:0000256" key="1">
    <source>
        <dbReference type="ARBA" id="ARBA00001946"/>
    </source>
</evidence>
<reference evidence="11" key="1">
    <citation type="journal article" date="2014" name="Int. J. Syst. Evol. Microbiol.">
        <title>Complete genome sequence of Corynebacterium casei LMG S-19264T (=DSM 44701T), isolated from a smear-ripened cheese.</title>
        <authorList>
            <consortium name="US DOE Joint Genome Institute (JGI-PGF)"/>
            <person name="Walter F."/>
            <person name="Albersmeier A."/>
            <person name="Kalinowski J."/>
            <person name="Ruckert C."/>
        </authorList>
    </citation>
    <scope>NUCLEOTIDE SEQUENCE</scope>
    <source>
        <strain evidence="11">CGMCC 1.15880</strain>
    </source>
</reference>
<comment type="cofactor">
    <cofactor evidence="1">
        <name>Mg(2+)</name>
        <dbReference type="ChEBI" id="CHEBI:18420"/>
    </cofactor>
</comment>
<evidence type="ECO:0000256" key="8">
    <source>
        <dbReference type="ARBA" id="ARBA00049336"/>
    </source>
</evidence>
<dbReference type="NCBIfam" id="TIGR01207">
    <property type="entry name" value="rmlA"/>
    <property type="match status" value="1"/>
</dbReference>
<dbReference type="GO" id="GO:0046872">
    <property type="term" value="F:metal ion binding"/>
    <property type="evidence" value="ECO:0007669"/>
    <property type="project" value="UniProtKB-KW"/>
</dbReference>
<evidence type="ECO:0000313" key="12">
    <source>
        <dbReference type="Proteomes" id="UP000628017"/>
    </source>
</evidence>
<dbReference type="CDD" id="cd02538">
    <property type="entry name" value="G1P_TT_short"/>
    <property type="match status" value="1"/>
</dbReference>
<dbReference type="GO" id="GO:0008879">
    <property type="term" value="F:glucose-1-phosphate thymidylyltransferase activity"/>
    <property type="evidence" value="ECO:0007669"/>
    <property type="project" value="UniProtKB-EC"/>
</dbReference>
<evidence type="ECO:0000256" key="5">
    <source>
        <dbReference type="ARBA" id="ARBA00022695"/>
    </source>
</evidence>
<comment type="catalytic activity">
    <reaction evidence="8 9">
        <text>dTTP + alpha-D-glucose 1-phosphate + H(+) = dTDP-alpha-D-glucose + diphosphate</text>
        <dbReference type="Rhea" id="RHEA:15225"/>
        <dbReference type="ChEBI" id="CHEBI:15378"/>
        <dbReference type="ChEBI" id="CHEBI:33019"/>
        <dbReference type="ChEBI" id="CHEBI:37568"/>
        <dbReference type="ChEBI" id="CHEBI:57477"/>
        <dbReference type="ChEBI" id="CHEBI:58601"/>
        <dbReference type="EC" id="2.7.7.24"/>
    </reaction>
</comment>
<dbReference type="FunFam" id="3.90.550.10:FF:000023">
    <property type="entry name" value="Glucose-1-phosphate thymidylyltransferase"/>
    <property type="match status" value="1"/>
</dbReference>
<evidence type="ECO:0000256" key="3">
    <source>
        <dbReference type="ARBA" id="ARBA00012461"/>
    </source>
</evidence>